<keyword evidence="4" id="KW-1003">Cell membrane</keyword>
<dbReference type="AlphaFoldDB" id="A0A3D9UR64"/>
<feature type="transmembrane region" description="Helical" evidence="8">
    <location>
        <begin position="166"/>
        <end position="186"/>
    </location>
</feature>
<feature type="transmembrane region" description="Helical" evidence="8">
    <location>
        <begin position="133"/>
        <end position="154"/>
    </location>
</feature>
<dbReference type="EMBL" id="QTUA01000001">
    <property type="protein sequence ID" value="REF30993.1"/>
    <property type="molecule type" value="Genomic_DNA"/>
</dbReference>
<comment type="similarity">
    <text evidence="2">Belongs to the nicotinamide ribonucleoside (NR) uptake permease (TC 4.B.1) family.</text>
</comment>
<accession>A0A3D9UR64</accession>
<comment type="subcellular location">
    <subcellularLocation>
        <location evidence="1">Cell membrane</location>
        <topology evidence="1">Multi-pass membrane protein</topology>
    </subcellularLocation>
</comment>
<dbReference type="Proteomes" id="UP000256253">
    <property type="component" value="Unassembled WGS sequence"/>
</dbReference>
<feature type="transmembrane region" description="Helical" evidence="8">
    <location>
        <begin position="30"/>
        <end position="49"/>
    </location>
</feature>
<dbReference type="OrthoDB" id="9791248at2"/>
<evidence type="ECO:0000256" key="1">
    <source>
        <dbReference type="ARBA" id="ARBA00004651"/>
    </source>
</evidence>
<proteinExistence type="inferred from homology"/>
<name>A0A3D9UR64_9MICO</name>
<evidence type="ECO:0000256" key="4">
    <source>
        <dbReference type="ARBA" id="ARBA00022475"/>
    </source>
</evidence>
<evidence type="ECO:0000256" key="3">
    <source>
        <dbReference type="ARBA" id="ARBA00022448"/>
    </source>
</evidence>
<keyword evidence="5 8" id="KW-0812">Transmembrane</keyword>
<dbReference type="Pfam" id="PF04973">
    <property type="entry name" value="NMN_transporter"/>
    <property type="match status" value="1"/>
</dbReference>
<evidence type="ECO:0000313" key="10">
    <source>
        <dbReference type="Proteomes" id="UP000256253"/>
    </source>
</evidence>
<organism evidence="9 10">
    <name type="scientific">Calidifontibacter indicus</name>
    <dbReference type="NCBI Taxonomy" id="419650"/>
    <lineage>
        <taxon>Bacteria</taxon>
        <taxon>Bacillati</taxon>
        <taxon>Actinomycetota</taxon>
        <taxon>Actinomycetes</taxon>
        <taxon>Micrococcales</taxon>
        <taxon>Dermacoccaceae</taxon>
        <taxon>Calidifontibacter</taxon>
    </lineage>
</organism>
<keyword evidence="6 8" id="KW-1133">Transmembrane helix</keyword>
<sequence>MRTLVLAAGSTGDPNLFQRLLEWHLDIGKYQLHWLELIGVLIGVGSAYLGMKRLVWAWPVGIVANIMLFFVYTGAAFGTDTRVPLFGQAGRQVFFIVTSAYGWWRWQQHRARKHAETDQPAVTPRWATTNERLAMVAFWLVGTIIARFVFQAILDGNPSPYWTPQWWFAWCDAWVFVGSIVATYAMARAWNEFWLAWIVVDLVGVPFGFATDYVPTAVMYIFYGLFVLYGFSQWVKVTRRERAGEPVPG</sequence>
<dbReference type="NCBIfam" id="TIGR01528">
    <property type="entry name" value="NMN_trans_PnuC"/>
    <property type="match status" value="1"/>
</dbReference>
<evidence type="ECO:0000313" key="9">
    <source>
        <dbReference type="EMBL" id="REF30993.1"/>
    </source>
</evidence>
<feature type="transmembrane region" description="Helical" evidence="8">
    <location>
        <begin position="217"/>
        <end position="235"/>
    </location>
</feature>
<dbReference type="GO" id="GO:0005886">
    <property type="term" value="C:plasma membrane"/>
    <property type="evidence" value="ECO:0007669"/>
    <property type="project" value="UniProtKB-SubCell"/>
</dbReference>
<dbReference type="GO" id="GO:0034257">
    <property type="term" value="F:nicotinamide riboside transmembrane transporter activity"/>
    <property type="evidence" value="ECO:0007669"/>
    <property type="project" value="InterPro"/>
</dbReference>
<evidence type="ECO:0000256" key="6">
    <source>
        <dbReference type="ARBA" id="ARBA00022989"/>
    </source>
</evidence>
<keyword evidence="3" id="KW-0813">Transport</keyword>
<evidence type="ECO:0000256" key="5">
    <source>
        <dbReference type="ARBA" id="ARBA00022692"/>
    </source>
</evidence>
<reference evidence="9 10" key="1">
    <citation type="submission" date="2018-08" db="EMBL/GenBank/DDBJ databases">
        <title>Sequencing the genomes of 1000 actinobacteria strains.</title>
        <authorList>
            <person name="Klenk H.-P."/>
        </authorList>
    </citation>
    <scope>NUCLEOTIDE SEQUENCE [LARGE SCALE GENOMIC DNA]</scope>
    <source>
        <strain evidence="9 10">DSM 22967</strain>
    </source>
</reference>
<dbReference type="InterPro" id="IPR006419">
    <property type="entry name" value="NMN_transpt_PnuC"/>
</dbReference>
<dbReference type="PANTHER" id="PTHR36122">
    <property type="entry name" value="NICOTINAMIDE RIBOSIDE TRANSPORTER PNUC"/>
    <property type="match status" value="1"/>
</dbReference>
<feature type="transmembrane region" description="Helical" evidence="8">
    <location>
        <begin position="193"/>
        <end position="211"/>
    </location>
</feature>
<feature type="transmembrane region" description="Helical" evidence="8">
    <location>
        <begin position="56"/>
        <end position="79"/>
    </location>
</feature>
<protein>
    <submittedName>
        <fullName evidence="9">Nicotinamide mononucleotide transporter</fullName>
    </submittedName>
</protein>
<evidence type="ECO:0000256" key="8">
    <source>
        <dbReference type="SAM" id="Phobius"/>
    </source>
</evidence>
<keyword evidence="10" id="KW-1185">Reference proteome</keyword>
<gene>
    <name evidence="9" type="ORF">DFJ65_2032</name>
</gene>
<keyword evidence="7 8" id="KW-0472">Membrane</keyword>
<dbReference type="PANTHER" id="PTHR36122:SF2">
    <property type="entry name" value="NICOTINAMIDE RIBOSIDE TRANSPORTER PNUC"/>
    <property type="match status" value="1"/>
</dbReference>
<dbReference type="RefSeq" id="WP_115922904.1">
    <property type="nucleotide sequence ID" value="NZ_QTUA01000001.1"/>
</dbReference>
<feature type="transmembrane region" description="Helical" evidence="8">
    <location>
        <begin position="85"/>
        <end position="104"/>
    </location>
</feature>
<comment type="caution">
    <text evidence="9">The sequence shown here is derived from an EMBL/GenBank/DDBJ whole genome shotgun (WGS) entry which is preliminary data.</text>
</comment>
<evidence type="ECO:0000256" key="7">
    <source>
        <dbReference type="ARBA" id="ARBA00023136"/>
    </source>
</evidence>
<evidence type="ECO:0000256" key="2">
    <source>
        <dbReference type="ARBA" id="ARBA00006669"/>
    </source>
</evidence>